<dbReference type="EMBL" id="LAZR01016729">
    <property type="protein sequence ID" value="KKM03245.1"/>
    <property type="molecule type" value="Genomic_DNA"/>
</dbReference>
<accession>A0A0F9GWR9</accession>
<sequence length="33" mass="3936">LEKSKFEYMLKNLGIYSEIIDISVERDNIIFLT</sequence>
<name>A0A0F9GWR9_9ZZZZ</name>
<proteinExistence type="predicted"/>
<comment type="caution">
    <text evidence="1">The sequence shown here is derived from an EMBL/GenBank/DDBJ whole genome shotgun (WGS) entry which is preliminary data.</text>
</comment>
<protein>
    <submittedName>
        <fullName evidence="1">Uncharacterized protein</fullName>
    </submittedName>
</protein>
<feature type="non-terminal residue" evidence="1">
    <location>
        <position position="1"/>
    </location>
</feature>
<gene>
    <name evidence="1" type="ORF">LCGC14_1776410</name>
</gene>
<dbReference type="AlphaFoldDB" id="A0A0F9GWR9"/>
<reference evidence="1" key="1">
    <citation type="journal article" date="2015" name="Nature">
        <title>Complex archaea that bridge the gap between prokaryotes and eukaryotes.</title>
        <authorList>
            <person name="Spang A."/>
            <person name="Saw J.H."/>
            <person name="Jorgensen S.L."/>
            <person name="Zaremba-Niedzwiedzka K."/>
            <person name="Martijn J."/>
            <person name="Lind A.E."/>
            <person name="van Eijk R."/>
            <person name="Schleper C."/>
            <person name="Guy L."/>
            <person name="Ettema T.J."/>
        </authorList>
    </citation>
    <scope>NUCLEOTIDE SEQUENCE</scope>
</reference>
<organism evidence="1">
    <name type="scientific">marine sediment metagenome</name>
    <dbReference type="NCBI Taxonomy" id="412755"/>
    <lineage>
        <taxon>unclassified sequences</taxon>
        <taxon>metagenomes</taxon>
        <taxon>ecological metagenomes</taxon>
    </lineage>
</organism>
<evidence type="ECO:0000313" key="1">
    <source>
        <dbReference type="EMBL" id="KKM03245.1"/>
    </source>
</evidence>